<proteinExistence type="predicted"/>
<protein>
    <submittedName>
        <fullName evidence="1">Uncharacterized protein</fullName>
    </submittedName>
</protein>
<comment type="caution">
    <text evidence="1">The sequence shown here is derived from an EMBL/GenBank/DDBJ whole genome shotgun (WGS) entry which is preliminary data.</text>
</comment>
<evidence type="ECO:0000313" key="2">
    <source>
        <dbReference type="Proteomes" id="UP001164250"/>
    </source>
</evidence>
<name>A0ACC1A9S5_9ROSI</name>
<dbReference type="EMBL" id="CM047907">
    <property type="protein sequence ID" value="KAJ0084084.1"/>
    <property type="molecule type" value="Genomic_DNA"/>
</dbReference>
<sequence>MANAGPSTNGSQFFITTVATPWLDNKHTVFGRVIKSKDMDVVQVLFVYMHSCTRVASHRDRLARRLCNVCFTDWHYWAMYVMRLNQTNKSRGETNR</sequence>
<accession>A0ACC1A9S5</accession>
<reference evidence="2" key="1">
    <citation type="journal article" date="2023" name="G3 (Bethesda)">
        <title>Genome assembly and association tests identify interacting loci associated with vigor, precocity, and sex in interspecific pistachio rootstocks.</title>
        <authorList>
            <person name="Palmer W."/>
            <person name="Jacygrad E."/>
            <person name="Sagayaradj S."/>
            <person name="Cavanaugh K."/>
            <person name="Han R."/>
            <person name="Bertier L."/>
            <person name="Beede B."/>
            <person name="Kafkas S."/>
            <person name="Golino D."/>
            <person name="Preece J."/>
            <person name="Michelmore R."/>
        </authorList>
    </citation>
    <scope>NUCLEOTIDE SEQUENCE [LARGE SCALE GENOMIC DNA]</scope>
</reference>
<dbReference type="Proteomes" id="UP001164250">
    <property type="component" value="Chromosome 11"/>
</dbReference>
<evidence type="ECO:0000313" key="1">
    <source>
        <dbReference type="EMBL" id="KAJ0084084.1"/>
    </source>
</evidence>
<keyword evidence="2" id="KW-1185">Reference proteome</keyword>
<organism evidence="1 2">
    <name type="scientific">Pistacia atlantica</name>
    <dbReference type="NCBI Taxonomy" id="434234"/>
    <lineage>
        <taxon>Eukaryota</taxon>
        <taxon>Viridiplantae</taxon>
        <taxon>Streptophyta</taxon>
        <taxon>Embryophyta</taxon>
        <taxon>Tracheophyta</taxon>
        <taxon>Spermatophyta</taxon>
        <taxon>Magnoliopsida</taxon>
        <taxon>eudicotyledons</taxon>
        <taxon>Gunneridae</taxon>
        <taxon>Pentapetalae</taxon>
        <taxon>rosids</taxon>
        <taxon>malvids</taxon>
        <taxon>Sapindales</taxon>
        <taxon>Anacardiaceae</taxon>
        <taxon>Pistacia</taxon>
    </lineage>
</organism>
<gene>
    <name evidence="1" type="ORF">Patl1_29629</name>
</gene>